<dbReference type="InterPro" id="IPR023576">
    <property type="entry name" value="UbiE/COQ5_MeTrFase_CS"/>
</dbReference>
<dbReference type="GO" id="GO:0009060">
    <property type="term" value="P:aerobic respiration"/>
    <property type="evidence" value="ECO:0007669"/>
    <property type="project" value="UniProtKB-UniRule"/>
</dbReference>
<dbReference type="GO" id="GO:0008425">
    <property type="term" value="F:2-methoxy-6-polyprenyl-1,4-benzoquinol methyltransferase activity"/>
    <property type="evidence" value="ECO:0007669"/>
    <property type="project" value="UniProtKB-UniRule"/>
</dbReference>
<dbReference type="GO" id="GO:0043770">
    <property type="term" value="F:demethylmenaquinone methyltransferase activity"/>
    <property type="evidence" value="ECO:0007669"/>
    <property type="project" value="UniProtKB-UniRule"/>
</dbReference>
<evidence type="ECO:0000313" key="8">
    <source>
        <dbReference type="Proteomes" id="UP000011021"/>
    </source>
</evidence>
<dbReference type="eggNOG" id="COG2226">
    <property type="taxonomic scope" value="Bacteria"/>
</dbReference>
<evidence type="ECO:0000256" key="2">
    <source>
        <dbReference type="ARBA" id="ARBA00022603"/>
    </source>
</evidence>
<dbReference type="PROSITE" id="PS51608">
    <property type="entry name" value="SAM_MT_UBIE"/>
    <property type="match status" value="1"/>
</dbReference>
<protein>
    <recommendedName>
        <fullName evidence="6">Ubiquinone/menaquinone biosynthesis C-methyltransferase UbiE</fullName>
        <ecNumber evidence="6">2.1.1.163</ecNumber>
        <ecNumber evidence="6">2.1.1.201</ecNumber>
    </recommendedName>
    <alternativeName>
        <fullName evidence="6">2-methoxy-6-polyprenyl-1,4-benzoquinol methylase</fullName>
    </alternativeName>
    <alternativeName>
        <fullName evidence="6">Demethylmenaquinone methyltransferase</fullName>
    </alternativeName>
</protein>
<keyword evidence="5 6" id="KW-0949">S-adenosyl-L-methionine</keyword>
<evidence type="ECO:0000313" key="7">
    <source>
        <dbReference type="EMBL" id="EFV93679.1"/>
    </source>
</evidence>
<dbReference type="Proteomes" id="UP000011021">
    <property type="component" value="Unassembled WGS sequence"/>
</dbReference>
<dbReference type="PROSITE" id="PS01183">
    <property type="entry name" value="UBIE_1"/>
    <property type="match status" value="1"/>
</dbReference>
<proteinExistence type="inferred from homology"/>
<evidence type="ECO:0000256" key="4">
    <source>
        <dbReference type="ARBA" id="ARBA00022688"/>
    </source>
</evidence>
<evidence type="ECO:0000256" key="1">
    <source>
        <dbReference type="ARBA" id="ARBA00022428"/>
    </source>
</evidence>
<keyword evidence="2 6" id="KW-0489">Methyltransferase</keyword>
<dbReference type="UniPathway" id="UPA00232"/>
<keyword evidence="1 6" id="KW-0474">Menaquinone biosynthesis</keyword>
<dbReference type="InterPro" id="IPR004033">
    <property type="entry name" value="UbiE/COQ5_MeTrFase"/>
</dbReference>
<dbReference type="UniPathway" id="UPA00079">
    <property type="reaction ID" value="UER00169"/>
</dbReference>
<comment type="similarity">
    <text evidence="6">Belongs to the class I-like SAM-binding methyltransferase superfamily. MenG/UbiE family.</text>
</comment>
<dbReference type="EMBL" id="AEQP01000024">
    <property type="protein sequence ID" value="EFV93679.1"/>
    <property type="molecule type" value="Genomic_DNA"/>
</dbReference>
<organism evidence="7 8">
    <name type="scientific">Lautropia mirabilis ATCC 51599</name>
    <dbReference type="NCBI Taxonomy" id="887898"/>
    <lineage>
        <taxon>Bacteria</taxon>
        <taxon>Pseudomonadati</taxon>
        <taxon>Pseudomonadota</taxon>
        <taxon>Betaproteobacteria</taxon>
        <taxon>Burkholderiales</taxon>
        <taxon>Burkholderiaceae</taxon>
        <taxon>Lautropia</taxon>
    </lineage>
</organism>
<dbReference type="PANTHER" id="PTHR43591:SF24">
    <property type="entry name" value="2-METHOXY-6-POLYPRENYL-1,4-BENZOQUINOL METHYLASE, MITOCHONDRIAL"/>
    <property type="match status" value="1"/>
</dbReference>
<feature type="binding site" evidence="6">
    <location>
        <position position="92"/>
    </location>
    <ligand>
        <name>S-adenosyl-L-methionine</name>
        <dbReference type="ChEBI" id="CHEBI:59789"/>
    </ligand>
</feature>
<dbReference type="Pfam" id="PF01209">
    <property type="entry name" value="Ubie_methyltran"/>
    <property type="match status" value="1"/>
</dbReference>
<accession>E7S123</accession>
<dbReference type="CDD" id="cd02440">
    <property type="entry name" value="AdoMet_MTases"/>
    <property type="match status" value="1"/>
</dbReference>
<dbReference type="GO" id="GO:0032259">
    <property type="term" value="P:methylation"/>
    <property type="evidence" value="ECO:0007669"/>
    <property type="project" value="UniProtKB-KW"/>
</dbReference>
<keyword evidence="4 6" id="KW-0831">Ubiquinone biosynthesis</keyword>
<evidence type="ECO:0000256" key="6">
    <source>
        <dbReference type="HAMAP-Rule" id="MF_01813"/>
    </source>
</evidence>
<feature type="binding site" evidence="6">
    <location>
        <begin position="118"/>
        <end position="119"/>
    </location>
    <ligand>
        <name>S-adenosyl-L-methionine</name>
        <dbReference type="ChEBI" id="CHEBI:59789"/>
    </ligand>
</feature>
<keyword evidence="8" id="KW-1185">Reference proteome</keyword>
<name>E7S123_9BURK</name>
<reference evidence="7 8" key="1">
    <citation type="submission" date="2010-12" db="EMBL/GenBank/DDBJ databases">
        <authorList>
            <person name="Muzny D."/>
            <person name="Qin X."/>
            <person name="Deng J."/>
            <person name="Jiang H."/>
            <person name="Liu Y."/>
            <person name="Qu J."/>
            <person name="Song X.-Z."/>
            <person name="Zhang L."/>
            <person name="Thornton R."/>
            <person name="Coyle M."/>
            <person name="Francisco L."/>
            <person name="Jackson L."/>
            <person name="Javaid M."/>
            <person name="Korchina V."/>
            <person name="Kovar C."/>
            <person name="Mata R."/>
            <person name="Mathew T."/>
            <person name="Ngo R."/>
            <person name="Nguyen L."/>
            <person name="Nguyen N."/>
            <person name="Okwuonu G."/>
            <person name="Ongeri F."/>
            <person name="Pham C."/>
            <person name="Simmons D."/>
            <person name="Wilczek-Boney K."/>
            <person name="Hale W."/>
            <person name="Jakkamsetti A."/>
            <person name="Pham P."/>
            <person name="Ruth R."/>
            <person name="San Lucas F."/>
            <person name="Warren J."/>
            <person name="Zhang J."/>
            <person name="Zhao Z."/>
            <person name="Zhou C."/>
            <person name="Zhu D."/>
            <person name="Lee S."/>
            <person name="Bess C."/>
            <person name="Blankenburg K."/>
            <person name="Forbes L."/>
            <person name="Fu Q."/>
            <person name="Gubbala S."/>
            <person name="Hirani K."/>
            <person name="Jayaseelan J.C."/>
            <person name="Lara F."/>
            <person name="Munidasa M."/>
            <person name="Palculict T."/>
            <person name="Patil S."/>
            <person name="Pu L.-L."/>
            <person name="Saada N."/>
            <person name="Tang L."/>
            <person name="Weissenberger G."/>
            <person name="Zhu Y."/>
            <person name="Hemphill L."/>
            <person name="Shang Y."/>
            <person name="Youmans B."/>
            <person name="Ayvaz T."/>
            <person name="Ross M."/>
            <person name="Santibanez J."/>
            <person name="Aqrawi P."/>
            <person name="Gross S."/>
            <person name="Joshi V."/>
            <person name="Fowler G."/>
            <person name="Nazareth L."/>
            <person name="Reid J."/>
            <person name="Worley K."/>
            <person name="Petrosino J."/>
            <person name="Highlander S."/>
            <person name="Gibbs R."/>
        </authorList>
    </citation>
    <scope>NUCLEOTIDE SEQUENCE [LARGE SCALE GENOMIC DNA]</scope>
    <source>
        <strain evidence="7 8">ATCC 51599</strain>
    </source>
</reference>
<sequence length="246" mass="27433">MPDTHEKTHFGYQQVDATEKAGRVRGVFDSVASRYDLMNDLMSGGLHRLWKHFTVGQAALRPGMKVLDLATGSGDLARAMAKKPGVEVWMTDINAAMLAVGRDRALDDGLTVPTVQCDAEKLPFPDKSFDRVTLAFGLRNMTHKEEALKEIHRVLKTGGKALVLEFSKVWEPLRRPYDAFSFGVLPLIGKVVAHDAESYRYLAESIRMHPDQETLAQMFRDAGFGQVRYFNMTAGVVALHQGVRLD</sequence>
<dbReference type="STRING" id="887898.HMPREF0551_2575"/>
<comment type="pathway">
    <text evidence="6">Cofactor biosynthesis; ubiquinone biosynthesis.</text>
</comment>
<keyword evidence="7" id="KW-0830">Ubiquinone</keyword>
<dbReference type="AlphaFoldDB" id="E7S123"/>
<comment type="catalytic activity">
    <reaction evidence="6">
        <text>a 2-methoxy-6-(all-trans-polyprenyl)benzene-1,4-diol + S-adenosyl-L-methionine = a 5-methoxy-2-methyl-3-(all-trans-polyprenyl)benzene-1,4-diol + S-adenosyl-L-homocysteine + H(+)</text>
        <dbReference type="Rhea" id="RHEA:28286"/>
        <dbReference type="Rhea" id="RHEA-COMP:10858"/>
        <dbReference type="Rhea" id="RHEA-COMP:10859"/>
        <dbReference type="ChEBI" id="CHEBI:15378"/>
        <dbReference type="ChEBI" id="CHEBI:57856"/>
        <dbReference type="ChEBI" id="CHEBI:59789"/>
        <dbReference type="ChEBI" id="CHEBI:84166"/>
        <dbReference type="ChEBI" id="CHEBI:84167"/>
        <dbReference type="EC" id="2.1.1.201"/>
    </reaction>
</comment>
<dbReference type="SUPFAM" id="SSF53335">
    <property type="entry name" value="S-adenosyl-L-methionine-dependent methyltransferases"/>
    <property type="match status" value="1"/>
</dbReference>
<gene>
    <name evidence="6" type="primary">ubiE</name>
    <name evidence="7" type="ORF">HMPREF0551_2575</name>
</gene>
<comment type="pathway">
    <text evidence="6">Quinol/quinone metabolism; menaquinone biosynthesis; menaquinol from 1,4-dihydroxy-2-naphthoate: step 2/2.</text>
</comment>
<dbReference type="RefSeq" id="WP_005675047.1">
    <property type="nucleotide sequence ID" value="NZ_CP146288.1"/>
</dbReference>
<evidence type="ECO:0000256" key="3">
    <source>
        <dbReference type="ARBA" id="ARBA00022679"/>
    </source>
</evidence>
<dbReference type="PANTHER" id="PTHR43591">
    <property type="entry name" value="METHYLTRANSFERASE"/>
    <property type="match status" value="1"/>
</dbReference>
<dbReference type="EC" id="2.1.1.163" evidence="6"/>
<dbReference type="HAMAP" id="MF_01813">
    <property type="entry name" value="MenG_UbiE_methyltr"/>
    <property type="match status" value="1"/>
</dbReference>
<comment type="caution">
    <text evidence="6">Lacks conserved residue(s) required for the propagation of feature annotation.</text>
</comment>
<dbReference type="Gene3D" id="3.40.50.150">
    <property type="entry name" value="Vaccinia Virus protein VP39"/>
    <property type="match status" value="1"/>
</dbReference>
<dbReference type="NCBIfam" id="TIGR01934">
    <property type="entry name" value="MenG_MenH_UbiE"/>
    <property type="match status" value="1"/>
</dbReference>
<comment type="caution">
    <text evidence="7">The sequence shown here is derived from an EMBL/GenBank/DDBJ whole genome shotgun (WGS) entry which is preliminary data.</text>
</comment>
<feature type="binding site" evidence="6">
    <location>
        <position position="73"/>
    </location>
    <ligand>
        <name>S-adenosyl-L-methionine</name>
        <dbReference type="ChEBI" id="CHEBI:59789"/>
    </ligand>
</feature>
<dbReference type="InterPro" id="IPR029063">
    <property type="entry name" value="SAM-dependent_MTases_sf"/>
</dbReference>
<dbReference type="GO" id="GO:0009234">
    <property type="term" value="P:menaquinone biosynthetic process"/>
    <property type="evidence" value="ECO:0007669"/>
    <property type="project" value="UniProtKB-UniRule"/>
</dbReference>
<evidence type="ECO:0000256" key="5">
    <source>
        <dbReference type="ARBA" id="ARBA00022691"/>
    </source>
</evidence>
<comment type="function">
    <text evidence="6">Methyltransferase required for the conversion of demethylmenaquinol (DMKH2) to menaquinol (MKH2) and the conversion of 2-polyprenyl-6-methoxy-1,4-benzoquinol (DDMQH2) to 2-polyprenyl-3-methyl-6-methoxy-1,4-benzoquinol (DMQH2).</text>
</comment>
<comment type="catalytic activity">
    <reaction evidence="6">
        <text>a 2-demethylmenaquinol + S-adenosyl-L-methionine = a menaquinol + S-adenosyl-L-homocysteine + H(+)</text>
        <dbReference type="Rhea" id="RHEA:42640"/>
        <dbReference type="Rhea" id="RHEA-COMP:9539"/>
        <dbReference type="Rhea" id="RHEA-COMP:9563"/>
        <dbReference type="ChEBI" id="CHEBI:15378"/>
        <dbReference type="ChEBI" id="CHEBI:18151"/>
        <dbReference type="ChEBI" id="CHEBI:55437"/>
        <dbReference type="ChEBI" id="CHEBI:57856"/>
        <dbReference type="ChEBI" id="CHEBI:59789"/>
        <dbReference type="EC" id="2.1.1.163"/>
    </reaction>
</comment>
<dbReference type="HOGENOM" id="CLU_037990_0_0_4"/>
<keyword evidence="3 6" id="KW-0808">Transferase</keyword>
<dbReference type="EC" id="2.1.1.201" evidence="6"/>
<dbReference type="NCBIfam" id="NF001240">
    <property type="entry name" value="PRK00216.1-1"/>
    <property type="match status" value="1"/>
</dbReference>